<proteinExistence type="predicted"/>
<reference evidence="3" key="1">
    <citation type="submission" date="2016-06" db="EMBL/GenBank/DDBJ databases">
        <title>Parallel loss of symbiosis genes in relatives of nitrogen-fixing non-legume Parasponia.</title>
        <authorList>
            <person name="Van Velzen R."/>
            <person name="Holmer R."/>
            <person name="Bu F."/>
            <person name="Rutten L."/>
            <person name="Van Zeijl A."/>
            <person name="Liu W."/>
            <person name="Santuari L."/>
            <person name="Cao Q."/>
            <person name="Sharma T."/>
            <person name="Shen D."/>
            <person name="Roswanjaya Y."/>
            <person name="Wardhani T."/>
            <person name="Kalhor M.S."/>
            <person name="Jansen J."/>
            <person name="Van den Hoogen J."/>
            <person name="Gungor B."/>
            <person name="Hartog M."/>
            <person name="Hontelez J."/>
            <person name="Verver J."/>
            <person name="Yang W.-C."/>
            <person name="Schijlen E."/>
            <person name="Repin R."/>
            <person name="Schilthuizen M."/>
            <person name="Schranz E."/>
            <person name="Heidstra R."/>
            <person name="Miyata K."/>
            <person name="Fedorova E."/>
            <person name="Kohlen W."/>
            <person name="Bisseling T."/>
            <person name="Smit S."/>
            <person name="Geurts R."/>
        </authorList>
    </citation>
    <scope>NUCLEOTIDE SEQUENCE [LARGE SCALE GENOMIC DNA]</scope>
    <source>
        <strain evidence="3">cv. RG33-2</strain>
    </source>
</reference>
<organism evidence="2 3">
    <name type="scientific">Trema orientale</name>
    <name type="common">Charcoal tree</name>
    <name type="synonym">Celtis orientalis</name>
    <dbReference type="NCBI Taxonomy" id="63057"/>
    <lineage>
        <taxon>Eukaryota</taxon>
        <taxon>Viridiplantae</taxon>
        <taxon>Streptophyta</taxon>
        <taxon>Embryophyta</taxon>
        <taxon>Tracheophyta</taxon>
        <taxon>Spermatophyta</taxon>
        <taxon>Magnoliopsida</taxon>
        <taxon>eudicotyledons</taxon>
        <taxon>Gunneridae</taxon>
        <taxon>Pentapetalae</taxon>
        <taxon>rosids</taxon>
        <taxon>fabids</taxon>
        <taxon>Rosales</taxon>
        <taxon>Cannabaceae</taxon>
        <taxon>Trema</taxon>
    </lineage>
</organism>
<dbReference type="InParanoid" id="A0A2P5AIY1"/>
<dbReference type="EMBL" id="JXTC01000828">
    <property type="protein sequence ID" value="PON36500.1"/>
    <property type="molecule type" value="Genomic_DNA"/>
</dbReference>
<keyword evidence="1" id="KW-0812">Transmembrane</keyword>
<comment type="caution">
    <text evidence="2">The sequence shown here is derived from an EMBL/GenBank/DDBJ whole genome shotgun (WGS) entry which is preliminary data.</text>
</comment>
<feature type="transmembrane region" description="Helical" evidence="1">
    <location>
        <begin position="23"/>
        <end position="45"/>
    </location>
</feature>
<keyword evidence="1" id="KW-1133">Transmembrane helix</keyword>
<accession>A0A2P5AIY1</accession>
<protein>
    <submittedName>
        <fullName evidence="2">Uncharacterized protein</fullName>
    </submittedName>
</protein>
<keyword evidence="1" id="KW-0472">Membrane</keyword>
<evidence type="ECO:0000313" key="2">
    <source>
        <dbReference type="EMBL" id="PON36500.1"/>
    </source>
</evidence>
<dbReference type="Proteomes" id="UP000237000">
    <property type="component" value="Unassembled WGS sequence"/>
</dbReference>
<dbReference type="AlphaFoldDB" id="A0A2P5AIY1"/>
<name>A0A2P5AIY1_TREOI</name>
<evidence type="ECO:0000313" key="3">
    <source>
        <dbReference type="Proteomes" id="UP000237000"/>
    </source>
</evidence>
<sequence length="82" mass="9022">MSEIGSLNRDGPSACLDLLEVTWFFALLACASPGFFMLGIAKFLATDGVATLGSSCKRPREQIPNIVLGYRWSTWPRERTAI</sequence>
<evidence type="ECO:0000256" key="1">
    <source>
        <dbReference type="SAM" id="Phobius"/>
    </source>
</evidence>
<keyword evidence="3" id="KW-1185">Reference proteome</keyword>
<gene>
    <name evidence="2" type="ORF">TorRG33x02_349180</name>
</gene>